<evidence type="ECO:0000256" key="3">
    <source>
        <dbReference type="ARBA" id="ARBA00023163"/>
    </source>
</evidence>
<dbReference type="SUPFAM" id="SSF48498">
    <property type="entry name" value="Tetracyclin repressor-like, C-terminal domain"/>
    <property type="match status" value="1"/>
</dbReference>
<keyword evidence="3" id="KW-0804">Transcription</keyword>
<dbReference type="AlphaFoldDB" id="A0A1I0FSK2"/>
<gene>
    <name evidence="6" type="ORF">SAMN04487771_102728</name>
</gene>
<keyword evidence="7" id="KW-1185">Reference proteome</keyword>
<feature type="domain" description="HTH tetR-type" evidence="5">
    <location>
        <begin position="6"/>
        <end position="66"/>
    </location>
</feature>
<dbReference type="RefSeq" id="WP_074649707.1">
    <property type="nucleotide sequence ID" value="NZ_FOIL01000027.1"/>
</dbReference>
<evidence type="ECO:0000256" key="2">
    <source>
        <dbReference type="ARBA" id="ARBA00023125"/>
    </source>
</evidence>
<dbReference type="SUPFAM" id="SSF46689">
    <property type="entry name" value="Homeodomain-like"/>
    <property type="match status" value="1"/>
</dbReference>
<dbReference type="Gene3D" id="1.10.10.60">
    <property type="entry name" value="Homeodomain-like"/>
    <property type="match status" value="1"/>
</dbReference>
<dbReference type="EMBL" id="FOIL01000027">
    <property type="protein sequence ID" value="SET60357.1"/>
    <property type="molecule type" value="Genomic_DNA"/>
</dbReference>
<protein>
    <submittedName>
        <fullName evidence="6">Transcriptional regulator, TetR family</fullName>
    </submittedName>
</protein>
<feature type="DNA-binding region" description="H-T-H motif" evidence="4">
    <location>
        <begin position="29"/>
        <end position="48"/>
    </location>
</feature>
<dbReference type="eggNOG" id="COG1309">
    <property type="taxonomic scope" value="Bacteria"/>
</dbReference>
<dbReference type="PANTHER" id="PTHR47506">
    <property type="entry name" value="TRANSCRIPTIONAL REGULATORY PROTEIN"/>
    <property type="match status" value="1"/>
</dbReference>
<keyword evidence="1" id="KW-0805">Transcription regulation</keyword>
<keyword evidence="2 4" id="KW-0238">DNA-binding</keyword>
<dbReference type="Gene3D" id="1.10.357.10">
    <property type="entry name" value="Tetracycline Repressor, domain 2"/>
    <property type="match status" value="1"/>
</dbReference>
<dbReference type="InterPro" id="IPR036271">
    <property type="entry name" value="Tet_transcr_reg_TetR-rel_C_sf"/>
</dbReference>
<evidence type="ECO:0000256" key="1">
    <source>
        <dbReference type="ARBA" id="ARBA00023015"/>
    </source>
</evidence>
<dbReference type="Pfam" id="PF00440">
    <property type="entry name" value="TetR_N"/>
    <property type="match status" value="1"/>
</dbReference>
<proteinExistence type="predicted"/>
<evidence type="ECO:0000256" key="4">
    <source>
        <dbReference type="PROSITE-ProRule" id="PRU00335"/>
    </source>
</evidence>
<dbReference type="GO" id="GO:0003677">
    <property type="term" value="F:DNA binding"/>
    <property type="evidence" value="ECO:0007669"/>
    <property type="project" value="UniProtKB-UniRule"/>
</dbReference>
<dbReference type="PRINTS" id="PR00455">
    <property type="entry name" value="HTHTETR"/>
</dbReference>
<sequence>MTSKGEQTRNTILDVSYALFAEKGFKQVTMKDVCEVTGMSRGGLYSHFSGTAQLFEALLERITEKESMDFFGEMKKGMSATDILNGALLLMEDEMNHPEESLSMAMYEYAETVDCGVMKHFTEINEDKWTELIRYGIARGEFQNVDVDEMVNVILYSYQGIRMWSRIIPMNPDSFHSIVSHIKRQLTGSGKEGSGTEAEQRSE</sequence>
<dbReference type="Proteomes" id="UP000199820">
    <property type="component" value="Unassembled WGS sequence"/>
</dbReference>
<name>A0A1I0FSK2_9FIRM</name>
<accession>A0A1I0FSK2</accession>
<dbReference type="STRING" id="1526.SAMN02910262_00784"/>
<dbReference type="PANTHER" id="PTHR47506:SF3">
    <property type="entry name" value="HTH-TYPE TRANSCRIPTIONAL REGULATOR LMRA"/>
    <property type="match status" value="1"/>
</dbReference>
<evidence type="ECO:0000259" key="5">
    <source>
        <dbReference type="PROSITE" id="PS50977"/>
    </source>
</evidence>
<dbReference type="PROSITE" id="PS50977">
    <property type="entry name" value="HTH_TETR_2"/>
    <property type="match status" value="1"/>
</dbReference>
<dbReference type="OrthoDB" id="9814703at2"/>
<evidence type="ECO:0000313" key="7">
    <source>
        <dbReference type="Proteomes" id="UP000199820"/>
    </source>
</evidence>
<evidence type="ECO:0000313" key="6">
    <source>
        <dbReference type="EMBL" id="SET60357.1"/>
    </source>
</evidence>
<organism evidence="6 7">
    <name type="scientific">[Clostridium] aminophilum</name>
    <dbReference type="NCBI Taxonomy" id="1526"/>
    <lineage>
        <taxon>Bacteria</taxon>
        <taxon>Bacillati</taxon>
        <taxon>Bacillota</taxon>
        <taxon>Clostridia</taxon>
        <taxon>Lachnospirales</taxon>
        <taxon>Lachnospiraceae</taxon>
    </lineage>
</organism>
<dbReference type="InterPro" id="IPR001647">
    <property type="entry name" value="HTH_TetR"/>
</dbReference>
<dbReference type="InterPro" id="IPR009057">
    <property type="entry name" value="Homeodomain-like_sf"/>
</dbReference>
<reference evidence="7" key="1">
    <citation type="submission" date="2016-10" db="EMBL/GenBank/DDBJ databases">
        <authorList>
            <person name="Varghese N."/>
            <person name="Submissions S."/>
        </authorList>
    </citation>
    <scope>NUCLEOTIDE SEQUENCE [LARGE SCALE GENOMIC DNA]</scope>
    <source>
        <strain evidence="7">KH1P1</strain>
    </source>
</reference>